<sequence>MTAERVEVKQKVLSANDRLAAEIRADLTSRGVLCLNLISSPGSGKTTLLEKTIDELKSKLRLAVVAGDVQTRNDAERLERHGVPVEAIETGGGCHLNAEQVSKSLSGLGLSELDLLFVENVGNLVCPSSFDLGESMKVVLMSVTEGEDKPLKYPAAFRRAGALVLTKIDLIPHLQFSAERAVENARSINPELEVFATSSFTGEGLAEWLDWLLEAAERKRSG</sequence>
<proteinExistence type="inferred from homology"/>
<evidence type="ECO:0000256" key="7">
    <source>
        <dbReference type="ARBA" id="ARBA00023134"/>
    </source>
</evidence>
<dbReference type="GO" id="GO:0005525">
    <property type="term" value="F:GTP binding"/>
    <property type="evidence" value="ECO:0007669"/>
    <property type="project" value="UniProtKB-KW"/>
</dbReference>
<evidence type="ECO:0000256" key="6">
    <source>
        <dbReference type="ARBA" id="ARBA00022833"/>
    </source>
</evidence>
<gene>
    <name evidence="9" type="primary">hypB</name>
    <name evidence="9" type="ORF">GWO12_06530</name>
</gene>
<dbReference type="AlphaFoldDB" id="A0AAE4Z6R3"/>
<dbReference type="PANTHER" id="PTHR30134">
    <property type="entry name" value="HYDROGENASE PROTEIN ASSEMBLY PROTEIN, NICKEL CHAPERONE"/>
    <property type="match status" value="1"/>
</dbReference>
<protein>
    <submittedName>
        <fullName evidence="9">Hydrogenase nickel incorporation protein HypB</fullName>
    </submittedName>
</protein>
<dbReference type="CDD" id="cd05390">
    <property type="entry name" value="HypB"/>
    <property type="match status" value="1"/>
</dbReference>
<dbReference type="SUPFAM" id="SSF52540">
    <property type="entry name" value="P-loop containing nucleoside triphosphate hydrolases"/>
    <property type="match status" value="1"/>
</dbReference>
<dbReference type="Gene3D" id="3.40.50.300">
    <property type="entry name" value="P-loop containing nucleotide triphosphate hydrolases"/>
    <property type="match status" value="1"/>
</dbReference>
<evidence type="ECO:0000313" key="9">
    <source>
        <dbReference type="EMBL" id="NIR74754.1"/>
    </source>
</evidence>
<keyword evidence="2" id="KW-0533">Nickel</keyword>
<dbReference type="PIRSF" id="PIRSF005624">
    <property type="entry name" value="Ni-bind_GTPase"/>
    <property type="match status" value="1"/>
</dbReference>
<dbReference type="InterPro" id="IPR003495">
    <property type="entry name" value="CobW/HypB/UreG_nucleotide-bd"/>
</dbReference>
<dbReference type="InterPro" id="IPR027417">
    <property type="entry name" value="P-loop_NTPase"/>
</dbReference>
<dbReference type="InterPro" id="IPR004392">
    <property type="entry name" value="Hyd_mat_HypB"/>
</dbReference>
<dbReference type="PANTHER" id="PTHR30134:SF2">
    <property type="entry name" value="HYDROGENASE MATURATION FACTOR HYPB"/>
    <property type="match status" value="1"/>
</dbReference>
<evidence type="ECO:0000259" key="8">
    <source>
        <dbReference type="Pfam" id="PF02492"/>
    </source>
</evidence>
<keyword evidence="3" id="KW-0479">Metal-binding</keyword>
<evidence type="ECO:0000256" key="5">
    <source>
        <dbReference type="ARBA" id="ARBA00022801"/>
    </source>
</evidence>
<keyword evidence="5" id="KW-0378">Hydrolase</keyword>
<evidence type="ECO:0000256" key="3">
    <source>
        <dbReference type="ARBA" id="ARBA00022723"/>
    </source>
</evidence>
<feature type="domain" description="CobW/HypB/UreG nucleotide-binding" evidence="8">
    <location>
        <begin position="37"/>
        <end position="195"/>
    </location>
</feature>
<keyword evidence="4" id="KW-0547">Nucleotide-binding</keyword>
<evidence type="ECO:0000313" key="10">
    <source>
        <dbReference type="Proteomes" id="UP000702544"/>
    </source>
</evidence>
<comment type="caution">
    <text evidence="9">The sequence shown here is derived from an EMBL/GenBank/DDBJ whole genome shotgun (WGS) entry which is preliminary data.</text>
</comment>
<evidence type="ECO:0000256" key="2">
    <source>
        <dbReference type="ARBA" id="ARBA00022596"/>
    </source>
</evidence>
<dbReference type="Pfam" id="PF02492">
    <property type="entry name" value="cobW"/>
    <property type="match status" value="1"/>
</dbReference>
<dbReference type="GO" id="GO:0003924">
    <property type="term" value="F:GTPase activity"/>
    <property type="evidence" value="ECO:0007669"/>
    <property type="project" value="InterPro"/>
</dbReference>
<dbReference type="GO" id="GO:0051604">
    <property type="term" value="P:protein maturation"/>
    <property type="evidence" value="ECO:0007669"/>
    <property type="project" value="InterPro"/>
</dbReference>
<dbReference type="GO" id="GO:0008270">
    <property type="term" value="F:zinc ion binding"/>
    <property type="evidence" value="ECO:0007669"/>
    <property type="project" value="TreeGrafter"/>
</dbReference>
<keyword evidence="6" id="KW-0862">Zinc</keyword>
<name>A0AAE4Z6R3_9BACT</name>
<dbReference type="Proteomes" id="UP000702544">
    <property type="component" value="Unassembled WGS sequence"/>
</dbReference>
<reference evidence="9 10" key="1">
    <citation type="submission" date="2020-01" db="EMBL/GenBank/DDBJ databases">
        <title>Genomes assembled from Gulf of Kutch pelagic sediment metagenomes.</title>
        <authorList>
            <person name="Chandrashekar M."/>
            <person name="Mahajan M.S."/>
            <person name="Dave K.J."/>
            <person name="Vatsa P."/>
            <person name="Nathani N.M."/>
        </authorList>
    </citation>
    <scope>NUCLEOTIDE SEQUENCE [LARGE SCALE GENOMIC DNA]</scope>
    <source>
        <strain evidence="9">KS3-K002</strain>
    </source>
</reference>
<keyword evidence="7" id="KW-0342">GTP-binding</keyword>
<dbReference type="EMBL" id="JAACAK010000047">
    <property type="protein sequence ID" value="NIR74754.1"/>
    <property type="molecule type" value="Genomic_DNA"/>
</dbReference>
<dbReference type="NCBIfam" id="TIGR00073">
    <property type="entry name" value="hypB"/>
    <property type="match status" value="1"/>
</dbReference>
<comment type="similarity">
    <text evidence="1">Belongs to the SIMIBI class G3E GTPase family. HypB/HupM subfamily.</text>
</comment>
<accession>A0AAE4Z6R3</accession>
<evidence type="ECO:0000256" key="4">
    <source>
        <dbReference type="ARBA" id="ARBA00022741"/>
    </source>
</evidence>
<organism evidence="9 10">
    <name type="scientific">Candidatus Kutchimonas denitrificans</name>
    <dbReference type="NCBI Taxonomy" id="3056748"/>
    <lineage>
        <taxon>Bacteria</taxon>
        <taxon>Pseudomonadati</taxon>
        <taxon>Gemmatimonadota</taxon>
        <taxon>Gemmatimonadia</taxon>
        <taxon>Candidatus Palauibacterales</taxon>
        <taxon>Candidatus Palauibacteraceae</taxon>
        <taxon>Candidatus Kutchimonas</taxon>
    </lineage>
</organism>
<evidence type="ECO:0000256" key="1">
    <source>
        <dbReference type="ARBA" id="ARBA00006211"/>
    </source>
</evidence>
<dbReference type="GO" id="GO:0016151">
    <property type="term" value="F:nickel cation binding"/>
    <property type="evidence" value="ECO:0007669"/>
    <property type="project" value="InterPro"/>
</dbReference>